<feature type="transmembrane region" description="Helical" evidence="6">
    <location>
        <begin position="145"/>
        <end position="166"/>
    </location>
</feature>
<organism evidence="8 9">
    <name type="scientific">Linum trigynum</name>
    <dbReference type="NCBI Taxonomy" id="586398"/>
    <lineage>
        <taxon>Eukaryota</taxon>
        <taxon>Viridiplantae</taxon>
        <taxon>Streptophyta</taxon>
        <taxon>Embryophyta</taxon>
        <taxon>Tracheophyta</taxon>
        <taxon>Spermatophyta</taxon>
        <taxon>Magnoliopsida</taxon>
        <taxon>eudicotyledons</taxon>
        <taxon>Gunneridae</taxon>
        <taxon>Pentapetalae</taxon>
        <taxon>rosids</taxon>
        <taxon>fabids</taxon>
        <taxon>Malpighiales</taxon>
        <taxon>Linaceae</taxon>
        <taxon>Linum</taxon>
    </lineage>
</organism>
<sequence>MARVVRFRDEVEIIPPSSSSCFPAAACNLLKMAGNKITGAVSHLLHGAAHCVHSVATFSGNVWWVFKDVIRPSPMSSLAWTASFPFFLYGYDVAIQDSTFYLRHDLHLSGSELAVYLTCTGRVGYAVGAVAAGVAANYFGRRYVLAAGGVLYTAGTLVVTFTSGYVESTVGRALACFGVGMGLLVGPIFIAETAPSTTRGYHGTFPQVLMVVGTITVHVLDLAFLRVPRHLAWRLMLGVSALPTAYFTYAVISRRFTDTPSWMAMRGQVRAAEVLMERCGASGTESYDRGYHLERLARFLTCHVPDPHADRFPGRITGFWGDVFHYADDYPRDAFAAAVLYVAQEAMFEQMALRLVPTVLTRHTLVSRWSFPIAGLVLALVRLAATSISMHVAGRSMARRRGLLLVGLGVSACLLGLLSGTAFVDAHEHLSSEMAFALTSVGLLALEAAVGVGPGPVPWTYGPEVLPLTVRAPTLGLCLTFKFASGVLLGWTFPQLFFTFHRAWLVFLGAAAVTSLFFLFCCRFVRMTTCRLLMDESD</sequence>
<dbReference type="SUPFAM" id="SSF103473">
    <property type="entry name" value="MFS general substrate transporter"/>
    <property type="match status" value="1"/>
</dbReference>
<dbReference type="InterPro" id="IPR036259">
    <property type="entry name" value="MFS_trans_sf"/>
</dbReference>
<protein>
    <recommendedName>
        <fullName evidence="7">Major facilitator superfamily (MFS) profile domain-containing protein</fullName>
    </recommendedName>
</protein>
<evidence type="ECO:0000256" key="5">
    <source>
        <dbReference type="ARBA" id="ARBA00023136"/>
    </source>
</evidence>
<dbReference type="Pfam" id="PF00083">
    <property type="entry name" value="Sugar_tr"/>
    <property type="match status" value="1"/>
</dbReference>
<evidence type="ECO:0000259" key="7">
    <source>
        <dbReference type="PROSITE" id="PS50850"/>
    </source>
</evidence>
<feature type="transmembrane region" description="Helical" evidence="6">
    <location>
        <begin position="435"/>
        <end position="453"/>
    </location>
</feature>
<feature type="transmembrane region" description="Helical" evidence="6">
    <location>
        <begin position="173"/>
        <end position="191"/>
    </location>
</feature>
<keyword evidence="5 6" id="KW-0472">Membrane</keyword>
<evidence type="ECO:0000256" key="1">
    <source>
        <dbReference type="ARBA" id="ARBA00004141"/>
    </source>
</evidence>
<name>A0AAV2G407_9ROSI</name>
<evidence type="ECO:0000256" key="3">
    <source>
        <dbReference type="ARBA" id="ARBA00022692"/>
    </source>
</evidence>
<dbReference type="InterPro" id="IPR050814">
    <property type="entry name" value="Myo-inositol_Transporter"/>
</dbReference>
<dbReference type="GO" id="GO:0016020">
    <property type="term" value="C:membrane"/>
    <property type="evidence" value="ECO:0007669"/>
    <property type="project" value="UniProtKB-SubCell"/>
</dbReference>
<dbReference type="Proteomes" id="UP001497516">
    <property type="component" value="Chromosome 7"/>
</dbReference>
<feature type="transmembrane region" description="Helical" evidence="6">
    <location>
        <begin position="203"/>
        <end position="224"/>
    </location>
</feature>
<evidence type="ECO:0000256" key="4">
    <source>
        <dbReference type="ARBA" id="ARBA00022989"/>
    </source>
</evidence>
<proteinExistence type="predicted"/>
<dbReference type="PANTHER" id="PTHR48020:SF49">
    <property type="entry name" value="SUGAR TRANSPORTER"/>
    <property type="match status" value="1"/>
</dbReference>
<feature type="transmembrane region" description="Helical" evidence="6">
    <location>
        <begin position="113"/>
        <end position="139"/>
    </location>
</feature>
<feature type="transmembrane region" description="Helical" evidence="6">
    <location>
        <begin position="503"/>
        <end position="525"/>
    </location>
</feature>
<dbReference type="Gene3D" id="1.20.1250.20">
    <property type="entry name" value="MFS general substrate transporter like domains"/>
    <property type="match status" value="1"/>
</dbReference>
<dbReference type="PROSITE" id="PS50850">
    <property type="entry name" value="MFS"/>
    <property type="match status" value="1"/>
</dbReference>
<accession>A0AAV2G407</accession>
<dbReference type="InterPro" id="IPR020846">
    <property type="entry name" value="MFS_dom"/>
</dbReference>
<reference evidence="8 9" key="1">
    <citation type="submission" date="2024-04" db="EMBL/GenBank/DDBJ databases">
        <authorList>
            <person name="Fracassetti M."/>
        </authorList>
    </citation>
    <scope>NUCLEOTIDE SEQUENCE [LARGE SCALE GENOMIC DNA]</scope>
</reference>
<keyword evidence="3 6" id="KW-0812">Transmembrane</keyword>
<keyword evidence="2" id="KW-0813">Transport</keyword>
<feature type="transmembrane region" description="Helical" evidence="6">
    <location>
        <begin position="474"/>
        <end position="497"/>
    </location>
</feature>
<evidence type="ECO:0000313" key="8">
    <source>
        <dbReference type="EMBL" id="CAL1404608.1"/>
    </source>
</evidence>
<dbReference type="InterPro" id="IPR005828">
    <property type="entry name" value="MFS_sugar_transport-like"/>
</dbReference>
<dbReference type="PANTHER" id="PTHR48020">
    <property type="entry name" value="PROTON MYO-INOSITOL COTRANSPORTER"/>
    <property type="match status" value="1"/>
</dbReference>
<comment type="subcellular location">
    <subcellularLocation>
        <location evidence="1">Membrane</location>
        <topology evidence="1">Multi-pass membrane protein</topology>
    </subcellularLocation>
</comment>
<keyword evidence="4 6" id="KW-1133">Transmembrane helix</keyword>
<gene>
    <name evidence="8" type="ORF">LTRI10_LOCUS44445</name>
</gene>
<dbReference type="AlphaFoldDB" id="A0AAV2G407"/>
<evidence type="ECO:0000256" key="2">
    <source>
        <dbReference type="ARBA" id="ARBA00022448"/>
    </source>
</evidence>
<dbReference type="EMBL" id="OZ034820">
    <property type="protein sequence ID" value="CAL1404608.1"/>
    <property type="molecule type" value="Genomic_DNA"/>
</dbReference>
<evidence type="ECO:0000256" key="6">
    <source>
        <dbReference type="SAM" id="Phobius"/>
    </source>
</evidence>
<dbReference type="PRINTS" id="PR00171">
    <property type="entry name" value="SUGRTRNSPORT"/>
</dbReference>
<keyword evidence="9" id="KW-1185">Reference proteome</keyword>
<dbReference type="InterPro" id="IPR003663">
    <property type="entry name" value="Sugar/inositol_transpt"/>
</dbReference>
<dbReference type="GO" id="GO:0022857">
    <property type="term" value="F:transmembrane transporter activity"/>
    <property type="evidence" value="ECO:0007669"/>
    <property type="project" value="InterPro"/>
</dbReference>
<feature type="transmembrane region" description="Helical" evidence="6">
    <location>
        <begin position="402"/>
        <end position="423"/>
    </location>
</feature>
<feature type="transmembrane region" description="Helical" evidence="6">
    <location>
        <begin position="231"/>
        <end position="252"/>
    </location>
</feature>
<evidence type="ECO:0000313" key="9">
    <source>
        <dbReference type="Proteomes" id="UP001497516"/>
    </source>
</evidence>
<feature type="domain" description="Major facilitator superfamily (MFS) profile" evidence="7">
    <location>
        <begin position="78"/>
        <end position="526"/>
    </location>
</feature>